<keyword evidence="3" id="KW-0227">DNA damage</keyword>
<dbReference type="InterPro" id="IPR042120">
    <property type="entry name" value="MutL_C_dimsub"/>
</dbReference>
<dbReference type="Gene3D" id="3.30.230.10">
    <property type="match status" value="1"/>
</dbReference>
<dbReference type="FunFam" id="3.30.565.10:FF:000003">
    <property type="entry name" value="DNA mismatch repair endonuclease MutL"/>
    <property type="match status" value="1"/>
</dbReference>
<sequence length="482" mass="55322">MIKRLPEEVVLKIASGQIASSPSAVLKELIENALDAGATEVTVKIDDPFNFRVIDNGIGIPYKDLPLAVERFATSKIEKAEDLERIKTYGFRGEALHAISQVSHLQIKSRYRNENIGGKIEVKGGKVLSLSPIPFSGGTTVIVNSLFFNTPVRKKTFDGREKKRLIQTVKTFALCHPEVTFRIDAETLPATSLKERIRQLFGESIHFNYATSERVKLLFTSAFDDERKKVSYIFVNRRAVTVSEIEKLLEELRVKNYILFIDLPPQEVDVNVTPSKERVFLKDKKVLKEIEEILKSNVSLPSIPFIREKREVEYRSPIELLGTDGTVIIAHDSDYYYFFDQHLVHERVNYEELLKELKEGKLRQKQLVPPLELKAPKEAVKKLKELHVSFEVSRDEIRILSLPEILEVSDVENIIEGKPLESVAETACRRALKTGYIPLNFDDVRELFNRYLKCSEREVCPHGRPIYYRIKKTKILRKLGRS</sequence>
<dbReference type="InterPro" id="IPR038973">
    <property type="entry name" value="MutL/Mlh/Pms-like"/>
</dbReference>
<dbReference type="PANTHER" id="PTHR10073">
    <property type="entry name" value="DNA MISMATCH REPAIR PROTEIN MLH, PMS, MUTL"/>
    <property type="match status" value="1"/>
</dbReference>
<dbReference type="CDD" id="cd00782">
    <property type="entry name" value="MutL_Trans"/>
    <property type="match status" value="1"/>
</dbReference>
<dbReference type="CDD" id="cd16926">
    <property type="entry name" value="HATPase_MutL-MLH-PMS-like"/>
    <property type="match status" value="1"/>
</dbReference>
<dbReference type="PROSITE" id="PS00058">
    <property type="entry name" value="DNA_MISMATCH_REPAIR_1"/>
    <property type="match status" value="1"/>
</dbReference>
<dbReference type="Gene3D" id="3.30.1370.100">
    <property type="entry name" value="MutL, C-terminal domain, regulatory subdomain"/>
    <property type="match status" value="1"/>
</dbReference>
<evidence type="ECO:0000256" key="4">
    <source>
        <dbReference type="ARBA" id="ARBA00023204"/>
    </source>
</evidence>
<proteinExistence type="inferred from homology"/>
<dbReference type="Gene3D" id="3.30.565.10">
    <property type="entry name" value="Histidine kinase-like ATPase, C-terminal domain"/>
    <property type="match status" value="1"/>
</dbReference>
<evidence type="ECO:0000256" key="2">
    <source>
        <dbReference type="ARBA" id="ARBA00021975"/>
    </source>
</evidence>
<comment type="similarity">
    <text evidence="1">Belongs to the DNA mismatch repair MutL/HexB family.</text>
</comment>
<evidence type="ECO:0000259" key="6">
    <source>
        <dbReference type="SMART" id="SM01340"/>
    </source>
</evidence>
<dbReference type="SUPFAM" id="SSF54211">
    <property type="entry name" value="Ribosomal protein S5 domain 2-like"/>
    <property type="match status" value="1"/>
</dbReference>
<dbReference type="Pfam" id="PF08676">
    <property type="entry name" value="MutL_C"/>
    <property type="match status" value="1"/>
</dbReference>
<dbReference type="InterPro" id="IPR042121">
    <property type="entry name" value="MutL_C_regsub"/>
</dbReference>
<gene>
    <name evidence="7" type="ORF">CLV27_0718</name>
</gene>
<keyword evidence="8" id="KW-1185">Reference proteome</keyword>
<dbReference type="EMBL" id="SMFV01000002">
    <property type="protein sequence ID" value="TCK05291.1"/>
    <property type="molecule type" value="Genomic_DNA"/>
</dbReference>
<evidence type="ECO:0000256" key="3">
    <source>
        <dbReference type="ARBA" id="ARBA00022763"/>
    </source>
</evidence>
<keyword evidence="4" id="KW-0234">DNA repair</keyword>
<dbReference type="SUPFAM" id="SSF118116">
    <property type="entry name" value="DNA mismatch repair protein MutL"/>
    <property type="match status" value="1"/>
</dbReference>
<dbReference type="GO" id="GO:0032300">
    <property type="term" value="C:mismatch repair complex"/>
    <property type="evidence" value="ECO:0007669"/>
    <property type="project" value="InterPro"/>
</dbReference>
<dbReference type="NCBIfam" id="TIGR00585">
    <property type="entry name" value="mutl"/>
    <property type="match status" value="1"/>
</dbReference>
<dbReference type="InterPro" id="IPR013507">
    <property type="entry name" value="DNA_mismatch_S5_2-like"/>
</dbReference>
<comment type="caution">
    <text evidence="7">The sequence shown here is derived from an EMBL/GenBank/DDBJ whole genome shotgun (WGS) entry which is preliminary data.</text>
</comment>
<reference evidence="7 8" key="1">
    <citation type="submission" date="2019-03" db="EMBL/GenBank/DDBJ databases">
        <title>Genomic Encyclopedia of Archaeal and Bacterial Type Strains, Phase II (KMG-II): from individual species to whole genera.</title>
        <authorList>
            <person name="Goeker M."/>
        </authorList>
    </citation>
    <scope>NUCLEOTIDE SEQUENCE [LARGE SCALE GENOMIC DNA]</scope>
    <source>
        <strain evidence="7 8">DSM 24425</strain>
    </source>
</reference>
<dbReference type="GO" id="GO:0006298">
    <property type="term" value="P:mismatch repair"/>
    <property type="evidence" value="ECO:0007669"/>
    <property type="project" value="InterPro"/>
</dbReference>
<dbReference type="AlphaFoldDB" id="A0A4R1GEP6"/>
<dbReference type="InterPro" id="IPR020568">
    <property type="entry name" value="Ribosomal_Su5_D2-typ_SF"/>
</dbReference>
<dbReference type="GO" id="GO:0140664">
    <property type="term" value="F:ATP-dependent DNA damage sensor activity"/>
    <property type="evidence" value="ECO:0007669"/>
    <property type="project" value="InterPro"/>
</dbReference>
<protein>
    <recommendedName>
        <fullName evidence="2">DNA mismatch repair protein MutL</fullName>
    </recommendedName>
</protein>
<evidence type="ECO:0000313" key="8">
    <source>
        <dbReference type="Proteomes" id="UP000295777"/>
    </source>
</evidence>
<dbReference type="Gene3D" id="3.30.1540.20">
    <property type="entry name" value="MutL, C-terminal domain, dimerisation subdomain"/>
    <property type="match status" value="1"/>
</dbReference>
<feature type="domain" description="MutL C-terminal dimerisation" evidence="5">
    <location>
        <begin position="319"/>
        <end position="438"/>
    </location>
</feature>
<accession>A0A4R1GEP6</accession>
<dbReference type="InterPro" id="IPR014762">
    <property type="entry name" value="DNA_mismatch_repair_CS"/>
</dbReference>
<dbReference type="OrthoDB" id="9763467at2"/>
<dbReference type="GO" id="GO:0005524">
    <property type="term" value="F:ATP binding"/>
    <property type="evidence" value="ECO:0007669"/>
    <property type="project" value="InterPro"/>
</dbReference>
<feature type="domain" description="DNA mismatch repair protein S5" evidence="6">
    <location>
        <begin position="197"/>
        <end position="295"/>
    </location>
</feature>
<dbReference type="GO" id="GO:0016887">
    <property type="term" value="F:ATP hydrolysis activity"/>
    <property type="evidence" value="ECO:0007669"/>
    <property type="project" value="InterPro"/>
</dbReference>
<organism evidence="7 8">
    <name type="scientific">Phorcysia thermohydrogeniphila</name>
    <dbReference type="NCBI Taxonomy" id="936138"/>
    <lineage>
        <taxon>Bacteria</taxon>
        <taxon>Pseudomonadati</taxon>
        <taxon>Aquificota</taxon>
        <taxon>Aquificia</taxon>
        <taxon>Desulfurobacteriales</taxon>
        <taxon>Desulfurobacteriaceae</taxon>
        <taxon>Phorcysia</taxon>
    </lineage>
</organism>
<dbReference type="InterPro" id="IPR014790">
    <property type="entry name" value="MutL_C"/>
</dbReference>
<dbReference type="PANTHER" id="PTHR10073:SF12">
    <property type="entry name" value="DNA MISMATCH REPAIR PROTEIN MLH1"/>
    <property type="match status" value="1"/>
</dbReference>
<dbReference type="InterPro" id="IPR036890">
    <property type="entry name" value="HATPase_C_sf"/>
</dbReference>
<evidence type="ECO:0000259" key="5">
    <source>
        <dbReference type="SMART" id="SM00853"/>
    </source>
</evidence>
<dbReference type="Pfam" id="PF13589">
    <property type="entry name" value="HATPase_c_3"/>
    <property type="match status" value="1"/>
</dbReference>
<dbReference type="Proteomes" id="UP000295777">
    <property type="component" value="Unassembled WGS sequence"/>
</dbReference>
<dbReference type="SMART" id="SM00853">
    <property type="entry name" value="MutL_C"/>
    <property type="match status" value="1"/>
</dbReference>
<evidence type="ECO:0000313" key="7">
    <source>
        <dbReference type="EMBL" id="TCK05291.1"/>
    </source>
</evidence>
<evidence type="ECO:0000256" key="1">
    <source>
        <dbReference type="ARBA" id="ARBA00006082"/>
    </source>
</evidence>
<dbReference type="SMART" id="SM01340">
    <property type="entry name" value="DNA_mis_repair"/>
    <property type="match status" value="1"/>
</dbReference>
<dbReference type="RefSeq" id="WP_132525887.1">
    <property type="nucleotide sequence ID" value="NZ_SMFV01000002.1"/>
</dbReference>
<dbReference type="InterPro" id="IPR002099">
    <property type="entry name" value="MutL/Mlh/PMS"/>
</dbReference>
<dbReference type="Pfam" id="PF01119">
    <property type="entry name" value="DNA_mis_repair"/>
    <property type="match status" value="1"/>
</dbReference>
<dbReference type="SUPFAM" id="SSF55874">
    <property type="entry name" value="ATPase domain of HSP90 chaperone/DNA topoisomerase II/histidine kinase"/>
    <property type="match status" value="1"/>
</dbReference>
<name>A0A4R1GEP6_9BACT</name>
<dbReference type="GO" id="GO:0030983">
    <property type="term" value="F:mismatched DNA binding"/>
    <property type="evidence" value="ECO:0007669"/>
    <property type="project" value="InterPro"/>
</dbReference>
<dbReference type="InterPro" id="IPR037198">
    <property type="entry name" value="MutL_C_sf"/>
</dbReference>
<dbReference type="InterPro" id="IPR014721">
    <property type="entry name" value="Ribsml_uS5_D2-typ_fold_subgr"/>
</dbReference>